<dbReference type="GO" id="GO:0097060">
    <property type="term" value="C:synaptic membrane"/>
    <property type="evidence" value="ECO:0007669"/>
    <property type="project" value="UniProtKB-SubCell"/>
</dbReference>
<dbReference type="AlphaFoldDB" id="A0A3L8S966"/>
<feature type="domain" description="Neurotransmitter-gated ion-channel ligand-binding" evidence="3">
    <location>
        <begin position="1"/>
        <end position="76"/>
    </location>
</feature>
<organism evidence="4 5">
    <name type="scientific">Chloebia gouldiae</name>
    <name type="common">Gouldian finch</name>
    <name type="synonym">Erythrura gouldiae</name>
    <dbReference type="NCBI Taxonomy" id="44316"/>
    <lineage>
        <taxon>Eukaryota</taxon>
        <taxon>Metazoa</taxon>
        <taxon>Chordata</taxon>
        <taxon>Craniata</taxon>
        <taxon>Vertebrata</taxon>
        <taxon>Euteleostomi</taxon>
        <taxon>Archelosauria</taxon>
        <taxon>Archosauria</taxon>
        <taxon>Dinosauria</taxon>
        <taxon>Saurischia</taxon>
        <taxon>Theropoda</taxon>
        <taxon>Coelurosauria</taxon>
        <taxon>Aves</taxon>
        <taxon>Neognathae</taxon>
        <taxon>Neoaves</taxon>
        <taxon>Telluraves</taxon>
        <taxon>Australaves</taxon>
        <taxon>Passeriformes</taxon>
        <taxon>Passeroidea</taxon>
        <taxon>Passeridae</taxon>
        <taxon>Chloebia</taxon>
    </lineage>
</organism>
<protein>
    <recommendedName>
        <fullName evidence="3">Neurotransmitter-gated ion-channel ligand-binding domain-containing protein</fullName>
    </recommendedName>
</protein>
<comment type="subcellular location">
    <subcellularLocation>
        <location evidence="2">Synaptic cell membrane</location>
        <topology evidence="2">Multi-pass membrane protein</topology>
    </subcellularLocation>
</comment>
<dbReference type="GO" id="GO:0005230">
    <property type="term" value="F:extracellular ligand-gated monoatomic ion channel activity"/>
    <property type="evidence" value="ECO:0007669"/>
    <property type="project" value="InterPro"/>
</dbReference>
<dbReference type="EMBL" id="QUSF01000041">
    <property type="protein sequence ID" value="RLV98479.1"/>
    <property type="molecule type" value="Genomic_DNA"/>
</dbReference>
<dbReference type="Gene3D" id="2.70.170.10">
    <property type="entry name" value="Neurotransmitter-gated ion-channel ligand-binding domain"/>
    <property type="match status" value="1"/>
</dbReference>
<evidence type="ECO:0000313" key="4">
    <source>
        <dbReference type="EMBL" id="RLV98479.1"/>
    </source>
</evidence>
<gene>
    <name evidence="4" type="ORF">DV515_00010791</name>
</gene>
<keyword evidence="1" id="KW-0770">Synapse</keyword>
<evidence type="ECO:0000256" key="2">
    <source>
        <dbReference type="ARBA" id="ARBA00034099"/>
    </source>
</evidence>
<evidence type="ECO:0000256" key="1">
    <source>
        <dbReference type="ARBA" id="ARBA00023018"/>
    </source>
</evidence>
<dbReference type="InterPro" id="IPR006202">
    <property type="entry name" value="Neur_chan_lig-bd"/>
</dbReference>
<reference evidence="4 5" key="1">
    <citation type="journal article" date="2018" name="Proc. R. Soc. B">
        <title>A non-coding region near Follistatin controls head colour polymorphism in the Gouldian finch.</title>
        <authorList>
            <person name="Toomey M.B."/>
            <person name="Marques C.I."/>
            <person name="Andrade P."/>
            <person name="Araujo P.M."/>
            <person name="Sabatino S."/>
            <person name="Gazda M.A."/>
            <person name="Afonso S."/>
            <person name="Lopes R.J."/>
            <person name="Corbo J.C."/>
            <person name="Carneiro M."/>
        </authorList>
    </citation>
    <scope>NUCLEOTIDE SEQUENCE [LARGE SCALE GENOMIC DNA]</scope>
    <source>
        <strain evidence="4">Red01</strain>
        <tissue evidence="4">Muscle</tissue>
    </source>
</reference>
<dbReference type="OrthoDB" id="8890589at2759"/>
<dbReference type="Proteomes" id="UP000276834">
    <property type="component" value="Unassembled WGS sequence"/>
</dbReference>
<proteinExistence type="predicted"/>
<accession>A0A3L8S966</accession>
<evidence type="ECO:0000313" key="5">
    <source>
        <dbReference type="Proteomes" id="UP000276834"/>
    </source>
</evidence>
<comment type="caution">
    <text evidence="4">The sequence shown here is derived from an EMBL/GenBank/DDBJ whole genome shotgun (WGS) entry which is preliminary data.</text>
</comment>
<dbReference type="Pfam" id="PF02931">
    <property type="entry name" value="Neur_chan_LBD"/>
    <property type="match status" value="1"/>
</dbReference>
<evidence type="ECO:0000259" key="3">
    <source>
        <dbReference type="Pfam" id="PF02931"/>
    </source>
</evidence>
<sequence>MYFQQSWRDKRLAYNDLPLNLTLDNRVADQLWLPDTYFLNDKKSFLHGVTVKNRMIRLHPDGTVLYGLRPRESKRCNKASFVALSLLCPSLARTGTSISLPRATEDVWLKVSESPELALLNHQRDCSSPTADSPGSSHCIKTGVKARQEGVLTWRQTMQHPFGSETSRHLSSADVTSILLSVFRDLKIATTVTMLKFSCAVSSLGSSSQNIPVAHLALWSSAGCMVLSPRHQDEPCALE</sequence>
<dbReference type="InterPro" id="IPR036734">
    <property type="entry name" value="Neur_chan_lig-bd_sf"/>
</dbReference>
<keyword evidence="5" id="KW-1185">Reference proteome</keyword>
<name>A0A3L8S966_CHLGU</name>
<dbReference type="SUPFAM" id="SSF63712">
    <property type="entry name" value="Nicotinic receptor ligand binding domain-like"/>
    <property type="match status" value="1"/>
</dbReference>